<dbReference type="Proteomes" id="UP001515480">
    <property type="component" value="Unassembled WGS sequence"/>
</dbReference>
<protein>
    <recommendedName>
        <fullName evidence="2">SET domain-containing protein</fullName>
    </recommendedName>
</protein>
<sequence>MAVEVKRSPLGGRGVFATATLPPGSLLVRALPAAAVLTSACLPTHCSVCLRPLPPPCPPASPAACAGCAVARLCGRCAHAEGPRRIHADECALLARLEATPPSERPAETATLRLLARLLLRRWREARRAEEQYVAADGAWWGEGDVLGDSYDDVLQLCQPAEEELPDGLGAAFADICRQVRFFVGAHARVGHEEVGALLRVLHCNSITLYDDAAHPHRSGSDGEIGVAISSSVAMFNASCEPSVCWRLDSDGCVCVETLRSVRRGEELTLCYVDPRLPAHTRRAKLREAYFFTCECRACVAEVSQWSCALCGSFNRAFSTQCAKRKCSGTQAHHAMPIGKRSRSRLATKETSTSPTGEN</sequence>
<dbReference type="PANTHER" id="PTHR12197">
    <property type="entry name" value="HISTONE-LYSINE N-METHYLTRANSFERASE SMYD"/>
    <property type="match status" value="1"/>
</dbReference>
<evidence type="ECO:0000313" key="4">
    <source>
        <dbReference type="Proteomes" id="UP001515480"/>
    </source>
</evidence>
<reference evidence="3 4" key="1">
    <citation type="journal article" date="2024" name="Science">
        <title>Giant polyketide synthase enzymes in the biosynthesis of giant marine polyether toxins.</title>
        <authorList>
            <person name="Fallon T.R."/>
            <person name="Shende V.V."/>
            <person name="Wierzbicki I.H."/>
            <person name="Pendleton A.L."/>
            <person name="Watervoot N.F."/>
            <person name="Auber R.P."/>
            <person name="Gonzalez D.J."/>
            <person name="Wisecaver J.H."/>
            <person name="Moore B.S."/>
        </authorList>
    </citation>
    <scope>NUCLEOTIDE SEQUENCE [LARGE SCALE GENOMIC DNA]</scope>
    <source>
        <strain evidence="3 4">12B1</strain>
    </source>
</reference>
<feature type="compositionally biased region" description="Polar residues" evidence="1">
    <location>
        <begin position="349"/>
        <end position="359"/>
    </location>
</feature>
<dbReference type="Gene3D" id="1.10.220.160">
    <property type="match status" value="1"/>
</dbReference>
<evidence type="ECO:0000256" key="1">
    <source>
        <dbReference type="SAM" id="MobiDB-lite"/>
    </source>
</evidence>
<dbReference type="Pfam" id="PF00856">
    <property type="entry name" value="SET"/>
    <property type="match status" value="1"/>
</dbReference>
<feature type="domain" description="SET" evidence="2">
    <location>
        <begin position="1"/>
        <end position="273"/>
    </location>
</feature>
<evidence type="ECO:0000313" key="3">
    <source>
        <dbReference type="EMBL" id="KAL1498903.1"/>
    </source>
</evidence>
<dbReference type="Gene3D" id="6.10.140.2220">
    <property type="match status" value="1"/>
</dbReference>
<dbReference type="InterPro" id="IPR050869">
    <property type="entry name" value="H3K4_H4K5_MeTrfase"/>
</dbReference>
<proteinExistence type="predicted"/>
<dbReference type="Gene3D" id="2.170.270.10">
    <property type="entry name" value="SET domain"/>
    <property type="match status" value="1"/>
</dbReference>
<dbReference type="CDD" id="cd20071">
    <property type="entry name" value="SET_SMYD"/>
    <property type="match status" value="1"/>
</dbReference>
<dbReference type="InterPro" id="IPR001214">
    <property type="entry name" value="SET_dom"/>
</dbReference>
<name>A0AB34IF41_PRYPA</name>
<dbReference type="EMBL" id="JBGBPQ010000026">
    <property type="protein sequence ID" value="KAL1498903.1"/>
    <property type="molecule type" value="Genomic_DNA"/>
</dbReference>
<accession>A0AB34IF41</accession>
<feature type="region of interest" description="Disordered" evidence="1">
    <location>
        <begin position="333"/>
        <end position="359"/>
    </location>
</feature>
<dbReference type="AlphaFoldDB" id="A0AB34IF41"/>
<gene>
    <name evidence="3" type="ORF">AB1Y20_013425</name>
</gene>
<comment type="caution">
    <text evidence="3">The sequence shown here is derived from an EMBL/GenBank/DDBJ whole genome shotgun (WGS) entry which is preliminary data.</text>
</comment>
<evidence type="ECO:0000259" key="2">
    <source>
        <dbReference type="PROSITE" id="PS50280"/>
    </source>
</evidence>
<dbReference type="PROSITE" id="PS50280">
    <property type="entry name" value="SET"/>
    <property type="match status" value="1"/>
</dbReference>
<dbReference type="InterPro" id="IPR046341">
    <property type="entry name" value="SET_dom_sf"/>
</dbReference>
<dbReference type="SUPFAM" id="SSF82199">
    <property type="entry name" value="SET domain"/>
    <property type="match status" value="1"/>
</dbReference>
<keyword evidence="4" id="KW-1185">Reference proteome</keyword>
<organism evidence="3 4">
    <name type="scientific">Prymnesium parvum</name>
    <name type="common">Toxic golden alga</name>
    <dbReference type="NCBI Taxonomy" id="97485"/>
    <lineage>
        <taxon>Eukaryota</taxon>
        <taxon>Haptista</taxon>
        <taxon>Haptophyta</taxon>
        <taxon>Prymnesiophyceae</taxon>
        <taxon>Prymnesiales</taxon>
        <taxon>Prymnesiaceae</taxon>
        <taxon>Prymnesium</taxon>
    </lineage>
</organism>